<protein>
    <submittedName>
        <fullName evidence="1">Uncharacterized protein</fullName>
    </submittedName>
</protein>
<name>A0ACC0U106_9AGAM</name>
<proteinExistence type="predicted"/>
<sequence>MAVRRFPSFANLAKKAKALQQTSSRDDTSPKHALEKEQLADQFESHDMPDRVSVDVGRPSSSTRSSGENKQQALHRKQDAKLSTPLVTPDHDSASSATCADPPNPPSNALPEQKREDAARSSRSHTILGTLKRKLRLLTAVPAMPSGNVQRVADKSVPARVADPPRESTPRPKAVPITLPNDVASRERREEALRARGLLPPRPARDLSAIEAEADRRIDALRSISTSFPGLEKTQSEANDIVKSWRLDNATRLSKDLPDLDVPADPMTQVTSLVDISNNPKVPSEPPTAGADPASVPLPSSRSISKPPSLDSLRSPTQSASPVSSTESDEHQDYRPSRRGSLRSATREGLALPCPDLEDLPSEVPTEGISEDVNKHSAPLAPSLLVSSLATSALPESQIAEKQQPPTTPLQTQDSELPVPQLEGLPPLGYLSQLCSRPETALRLQSIPEGRPSEPTDFSSPAQPSISDDSPYALSKETTDSCLASPLTETFSSSMCYSSSESPDSPVTTENLHTPSSYFPPNKGAGGGVAPFLIKKGDGNILYQSVIIKGRDSFPDDDEADAFPPPLITPLPKIAFPDPSGYDPESGLSRPASHANLRKLKDQARDVEPSRSAPLSKSRSMVNLRAMTGSLFKRSQTRSKPSPLPPLPQTPRASPLTIKMHTDTSISMLTSKIDDDESRRLTELAFSM</sequence>
<gene>
    <name evidence="1" type="ORF">F5148DRAFT_1222941</name>
</gene>
<evidence type="ECO:0000313" key="2">
    <source>
        <dbReference type="Proteomes" id="UP001207468"/>
    </source>
</evidence>
<reference evidence="1" key="1">
    <citation type="submission" date="2021-03" db="EMBL/GenBank/DDBJ databases">
        <title>Evolutionary priming and transition to the ectomycorrhizal habit in an iconic lineage of mushroom-forming fungi: is preadaptation a requirement?</title>
        <authorList>
            <consortium name="DOE Joint Genome Institute"/>
            <person name="Looney B.P."/>
            <person name="Miyauchi S."/>
            <person name="Morin E."/>
            <person name="Drula E."/>
            <person name="Courty P.E."/>
            <person name="Chicoki N."/>
            <person name="Fauchery L."/>
            <person name="Kohler A."/>
            <person name="Kuo A."/>
            <person name="LaButti K."/>
            <person name="Pangilinan J."/>
            <person name="Lipzen A."/>
            <person name="Riley R."/>
            <person name="Andreopoulos W."/>
            <person name="He G."/>
            <person name="Johnson J."/>
            <person name="Barry K.W."/>
            <person name="Grigoriev I.V."/>
            <person name="Nagy L."/>
            <person name="Hibbett D."/>
            <person name="Henrissat B."/>
            <person name="Matheny P.B."/>
            <person name="Labbe J."/>
            <person name="Martin A.F."/>
        </authorList>
    </citation>
    <scope>NUCLEOTIDE SEQUENCE</scope>
    <source>
        <strain evidence="1">BPL698</strain>
    </source>
</reference>
<accession>A0ACC0U106</accession>
<dbReference type="EMBL" id="JAGFNK010000224">
    <property type="protein sequence ID" value="KAI9457203.1"/>
    <property type="molecule type" value="Genomic_DNA"/>
</dbReference>
<comment type="caution">
    <text evidence="1">The sequence shown here is derived from an EMBL/GenBank/DDBJ whole genome shotgun (WGS) entry which is preliminary data.</text>
</comment>
<keyword evidence="2" id="KW-1185">Reference proteome</keyword>
<dbReference type="Proteomes" id="UP001207468">
    <property type="component" value="Unassembled WGS sequence"/>
</dbReference>
<evidence type="ECO:0000313" key="1">
    <source>
        <dbReference type="EMBL" id="KAI9457203.1"/>
    </source>
</evidence>
<organism evidence="1 2">
    <name type="scientific">Russula earlei</name>
    <dbReference type="NCBI Taxonomy" id="71964"/>
    <lineage>
        <taxon>Eukaryota</taxon>
        <taxon>Fungi</taxon>
        <taxon>Dikarya</taxon>
        <taxon>Basidiomycota</taxon>
        <taxon>Agaricomycotina</taxon>
        <taxon>Agaricomycetes</taxon>
        <taxon>Russulales</taxon>
        <taxon>Russulaceae</taxon>
        <taxon>Russula</taxon>
    </lineage>
</organism>